<dbReference type="Proteomes" id="UP000245119">
    <property type="component" value="Linkage Group LG6"/>
</dbReference>
<dbReference type="GO" id="GO:0003676">
    <property type="term" value="F:nucleic acid binding"/>
    <property type="evidence" value="ECO:0007669"/>
    <property type="project" value="InterPro"/>
</dbReference>
<feature type="domain" description="CBM20" evidence="2">
    <location>
        <begin position="495"/>
        <end position="621"/>
    </location>
</feature>
<evidence type="ECO:0000259" key="2">
    <source>
        <dbReference type="PROSITE" id="PS51166"/>
    </source>
</evidence>
<dbReference type="GO" id="GO:0004842">
    <property type="term" value="F:ubiquitin-protein transferase activity"/>
    <property type="evidence" value="ECO:0007669"/>
    <property type="project" value="InterPro"/>
</dbReference>
<dbReference type="PANTHER" id="PTHR22605:SF16">
    <property type="entry name" value="E3 UBIQUITIN-PROTEIN LIGASE RNF213"/>
    <property type="match status" value="1"/>
</dbReference>
<dbReference type="OrthoDB" id="2423195at2759"/>
<feature type="compositionally biased region" description="Basic and acidic residues" evidence="1">
    <location>
        <begin position="424"/>
        <end position="440"/>
    </location>
</feature>
<dbReference type="Gene3D" id="2.60.40.10">
    <property type="entry name" value="Immunoglobulins"/>
    <property type="match status" value="1"/>
</dbReference>
<name>A0A2T7P5M6_POMCA</name>
<proteinExistence type="predicted"/>
<evidence type="ECO:0000256" key="1">
    <source>
        <dbReference type="SAM" id="MobiDB-lite"/>
    </source>
</evidence>
<dbReference type="STRING" id="400727.A0A2T7P5M6"/>
<feature type="compositionally biased region" description="Basic and acidic residues" evidence="1">
    <location>
        <begin position="221"/>
        <end position="333"/>
    </location>
</feature>
<dbReference type="AlphaFoldDB" id="A0A2T7P5M6"/>
<dbReference type="PROSITE" id="PS51166">
    <property type="entry name" value="CBM20"/>
    <property type="match status" value="1"/>
</dbReference>
<evidence type="ECO:0000313" key="4">
    <source>
        <dbReference type="Proteomes" id="UP000245119"/>
    </source>
</evidence>
<feature type="compositionally biased region" description="Polar residues" evidence="1">
    <location>
        <begin position="455"/>
        <end position="465"/>
    </location>
</feature>
<evidence type="ECO:0000313" key="3">
    <source>
        <dbReference type="EMBL" id="PVD28711.1"/>
    </source>
</evidence>
<protein>
    <recommendedName>
        <fullName evidence="2">CBM20 domain-containing protein</fullName>
    </recommendedName>
</protein>
<accession>A0A2T7P5M6</accession>
<dbReference type="InterPro" id="IPR031248">
    <property type="entry name" value="RNF213"/>
</dbReference>
<keyword evidence="4" id="KW-1185">Reference proteome</keyword>
<dbReference type="EMBL" id="PZQS01000006">
    <property type="protein sequence ID" value="PVD28711.1"/>
    <property type="molecule type" value="Genomic_DNA"/>
</dbReference>
<dbReference type="InterPro" id="IPR002044">
    <property type="entry name" value="CBM20"/>
</dbReference>
<dbReference type="PANTHER" id="PTHR22605">
    <property type="entry name" value="RZ-TYPE DOMAIN-CONTAINING PROTEIN"/>
    <property type="match status" value="1"/>
</dbReference>
<gene>
    <name evidence="3" type="ORF">C0Q70_11305</name>
</gene>
<dbReference type="InterPro" id="IPR013784">
    <property type="entry name" value="Carb-bd-like_fold"/>
</dbReference>
<organism evidence="3 4">
    <name type="scientific">Pomacea canaliculata</name>
    <name type="common">Golden apple snail</name>
    <dbReference type="NCBI Taxonomy" id="400727"/>
    <lineage>
        <taxon>Eukaryota</taxon>
        <taxon>Metazoa</taxon>
        <taxon>Spiralia</taxon>
        <taxon>Lophotrochozoa</taxon>
        <taxon>Mollusca</taxon>
        <taxon>Gastropoda</taxon>
        <taxon>Caenogastropoda</taxon>
        <taxon>Architaenioglossa</taxon>
        <taxon>Ampullarioidea</taxon>
        <taxon>Ampullariidae</taxon>
        <taxon>Pomacea</taxon>
    </lineage>
</organism>
<feature type="compositionally biased region" description="Basic and acidic residues" evidence="1">
    <location>
        <begin position="474"/>
        <end position="484"/>
    </location>
</feature>
<comment type="caution">
    <text evidence="3">The sequence shown here is derived from an EMBL/GenBank/DDBJ whole genome shotgun (WGS) entry which is preliminary data.</text>
</comment>
<feature type="region of interest" description="Disordered" evidence="1">
    <location>
        <begin position="205"/>
        <end position="493"/>
    </location>
</feature>
<sequence length="1168" mass="133501">MLGTLEPSEKEDWKSHVASLGHVYNCTCHESTGFSPSSLMFGRDPSVPSSKHYEQAPDTVDAGEKTVGQSLSEQKALYCSGKRKDGHVCGYQLQPDFECCPKCGTRSAEEPSTPESQQRECLGIRKDGTACRFLLMPEFEFCPKCTTPVSTAVELKSPPKLSDDVEGRKDMIPDSNSKCTELHLQSPPSVHCKLHASAPAIKTEASRKELQYEESNSTVNKDSRVASEMKVEPHSKHHLQDREEKNKNLGKGDEENYQKEETKNQREVLQKGCQTEEKQMKDQKVQKEDKQMKEKETEDQREVVEEKVGVKELEQKGEKSRKEKETEESRKEEQEENGSFPKHFSQYADIKLSEPLPEGANKEMQTLQDKMKRQTQQDTDKTLVLSNASDNTTHTILNSDVINSGQSKSDSVSQEEENQSNISERGRNTQEERIMQKKEVSGQGESSGREKGENQVKQQYESKTYAQKAQMPMKEQEKKEKKISEASQCPNTRSLSGRDKVAVIFHVIISDTFQLDPDRDEVCMRFEPHELGGWSSKKDQFIMSKTRFTDLGYLYTNKVSMNKNIRDKGFQYKYLVRHNRGNIEFEEVPRKSEVKHGFVNRLFRIPEDQRSSTVEIHIYDGIAYPKSFGGGFWKAVKRAITSDSLSDQVRREVLLSGKEFLPPPETVMSAILHPESNKNVTAEAYLQQIQSVMNSLKYQMLDEKLCKLDPELPKMCLVNHIVHPILQAMSQSPSDKNKRRAATVMFLLVLKHDHQLYIEPLGMKILCLNMLSFPDCEKKICPELDDLQKNFPQRMNNNKRILADVICHLIDKSDVDWSFQPDPSWLCCVPLLHFLRGASDPFSECHPLVDFKKDTWWGISDFVRRKNSFKFAVKQYGIYKDFLMRLQPNIEADPLLIRTIVACLEFEPLLSMLLEVKVPLEVIAAALIHYMQAPTWFNVSVKQMLGQLMKGMVNRLVEIRLQRIETISTFKTRMCQAELAASLHQEFFKNDFKHHFEASLMLDTTRMVLLSIDHAAAMLETSQDATGTLKHLVTDVISNMCKWMKEHFKLNLPRYDKGKLPGHLKMWASLIATTDDILCTPLKHEMKKMITNCFEDELKQMCSENKLDVFLNLRDQVAPSFGGLLQKLAFEALDDAFKNKVSANDVSARKDAYTCICEAGTKVAKHSP</sequence>
<dbReference type="Gene3D" id="3.30.420.10">
    <property type="entry name" value="Ribonuclease H-like superfamily/Ribonuclease H"/>
    <property type="match status" value="1"/>
</dbReference>
<dbReference type="InterPro" id="IPR036397">
    <property type="entry name" value="RNaseH_sf"/>
</dbReference>
<dbReference type="GO" id="GO:2001070">
    <property type="term" value="F:starch binding"/>
    <property type="evidence" value="ECO:0007669"/>
    <property type="project" value="InterPro"/>
</dbReference>
<dbReference type="SUPFAM" id="SSF49452">
    <property type="entry name" value="Starch-binding domain-like"/>
    <property type="match status" value="1"/>
</dbReference>
<feature type="compositionally biased region" description="Polar residues" evidence="1">
    <location>
        <begin position="384"/>
        <end position="410"/>
    </location>
</feature>
<reference evidence="3 4" key="1">
    <citation type="submission" date="2018-04" db="EMBL/GenBank/DDBJ databases">
        <title>The genome of golden apple snail Pomacea canaliculata provides insight into stress tolerance and invasive adaptation.</title>
        <authorList>
            <person name="Liu C."/>
            <person name="Liu B."/>
            <person name="Ren Y."/>
            <person name="Zhang Y."/>
            <person name="Wang H."/>
            <person name="Li S."/>
            <person name="Jiang F."/>
            <person name="Yin L."/>
            <person name="Zhang G."/>
            <person name="Qian W."/>
            <person name="Fan W."/>
        </authorList>
    </citation>
    <scope>NUCLEOTIDE SEQUENCE [LARGE SCALE GENOMIC DNA]</scope>
    <source>
        <strain evidence="3">SZHN2017</strain>
        <tissue evidence="3">Muscle</tissue>
    </source>
</reference>
<dbReference type="InterPro" id="IPR013783">
    <property type="entry name" value="Ig-like_fold"/>
</dbReference>
<dbReference type="GO" id="GO:0016887">
    <property type="term" value="F:ATP hydrolysis activity"/>
    <property type="evidence" value="ECO:0007669"/>
    <property type="project" value="InterPro"/>
</dbReference>